<feature type="domain" description="D-isomer specific 2-hydroxyacid dehydrogenase catalytic" evidence="5">
    <location>
        <begin position="34"/>
        <end position="302"/>
    </location>
</feature>
<accession>A0A5D8QDL7</accession>
<dbReference type="GO" id="GO:0005829">
    <property type="term" value="C:cytosol"/>
    <property type="evidence" value="ECO:0007669"/>
    <property type="project" value="TreeGrafter"/>
</dbReference>
<keyword evidence="8" id="KW-1185">Reference proteome</keyword>
<reference evidence="7 8" key="1">
    <citation type="submission" date="2019-08" db="EMBL/GenBank/DDBJ databases">
        <title>Calorimonas adulescens gen. nov., sp. nov., an anaerobic thermophilic bacterium from Sakhalin hot spring.</title>
        <authorList>
            <person name="Khomyakova M.A."/>
            <person name="Merkel A.Y."/>
            <person name="Novikov A."/>
            <person name="Bonch-Osmolovskaya E.A."/>
            <person name="Slobodkin A.I."/>
        </authorList>
    </citation>
    <scope>NUCLEOTIDE SEQUENCE [LARGE SCALE GENOMIC DNA]</scope>
    <source>
        <strain evidence="7 8">A05MB</strain>
    </source>
</reference>
<evidence type="ECO:0000313" key="8">
    <source>
        <dbReference type="Proteomes" id="UP000322976"/>
    </source>
</evidence>
<dbReference type="CDD" id="cd12172">
    <property type="entry name" value="PGDH_like_2"/>
    <property type="match status" value="1"/>
</dbReference>
<dbReference type="GO" id="GO:0016618">
    <property type="term" value="F:hydroxypyruvate reductase [NAD(P)H] activity"/>
    <property type="evidence" value="ECO:0007669"/>
    <property type="project" value="TreeGrafter"/>
</dbReference>
<dbReference type="Proteomes" id="UP000322976">
    <property type="component" value="Unassembled WGS sequence"/>
</dbReference>
<evidence type="ECO:0000256" key="2">
    <source>
        <dbReference type="ARBA" id="ARBA00023002"/>
    </source>
</evidence>
<dbReference type="FunFam" id="3.40.50.720:FF:000203">
    <property type="entry name" value="D-3-phosphoglycerate dehydrogenase (SerA)"/>
    <property type="match status" value="1"/>
</dbReference>
<dbReference type="InterPro" id="IPR036291">
    <property type="entry name" value="NAD(P)-bd_dom_sf"/>
</dbReference>
<dbReference type="GO" id="GO:0051287">
    <property type="term" value="F:NAD binding"/>
    <property type="evidence" value="ECO:0007669"/>
    <property type="project" value="InterPro"/>
</dbReference>
<comment type="similarity">
    <text evidence="1 4">Belongs to the D-isomer specific 2-hydroxyacid dehydrogenase family.</text>
</comment>
<dbReference type="InterPro" id="IPR006140">
    <property type="entry name" value="D-isomer_DH_NAD-bd"/>
</dbReference>
<dbReference type="PANTHER" id="PTHR10996">
    <property type="entry name" value="2-HYDROXYACID DEHYDROGENASE-RELATED"/>
    <property type="match status" value="1"/>
</dbReference>
<organism evidence="7 8">
    <name type="scientific">Calorimonas adulescens</name>
    <dbReference type="NCBI Taxonomy" id="2606906"/>
    <lineage>
        <taxon>Bacteria</taxon>
        <taxon>Bacillati</taxon>
        <taxon>Bacillota</taxon>
        <taxon>Clostridia</taxon>
        <taxon>Thermoanaerobacterales</taxon>
        <taxon>Thermoanaerobacteraceae</taxon>
        <taxon>Calorimonas</taxon>
    </lineage>
</organism>
<dbReference type="InterPro" id="IPR006139">
    <property type="entry name" value="D-isomer_2_OHA_DH_cat_dom"/>
</dbReference>
<sequence length="302" mass="33519">MKVLITSKSFGHGTDGVKRLKEMGLEVLYDYNELSGADICIAGNERCSRDFFEAAKNLKLLCRRGTGIDNIDVKEAHKRGIIVTRVASVMKEAVAELTFALMLILSRKLLLNIEDARNGRWGKMMGVDLSGKTIGIAGMGEIGREVARRANAFNMNIIYYNRSRKEDVEKDYRARYVNIEELMSSADFITLHLPLGVETMGIINADRLNLMKRTSYLINVGRGALVDEEALYYVLEEGRIAGAASDVFINEPPVGSPLLRLPNFVPTPHIGSATIDTAKKMDDAVVMEIDRFLKGESNINVV</sequence>
<evidence type="ECO:0000313" key="7">
    <source>
        <dbReference type="EMBL" id="TZE82780.1"/>
    </source>
</evidence>
<name>A0A5D8QDL7_9THEO</name>
<dbReference type="Pfam" id="PF00389">
    <property type="entry name" value="2-Hacid_dh"/>
    <property type="match status" value="1"/>
</dbReference>
<keyword evidence="2 4" id="KW-0560">Oxidoreductase</keyword>
<gene>
    <name evidence="7" type="ORF">FWJ32_04065</name>
</gene>
<comment type="caution">
    <text evidence="7">The sequence shown here is derived from an EMBL/GenBank/DDBJ whole genome shotgun (WGS) entry which is preliminary data.</text>
</comment>
<protein>
    <submittedName>
        <fullName evidence="7">Phosphoglycerate dehydrogenase</fullName>
    </submittedName>
</protein>
<evidence type="ECO:0000259" key="6">
    <source>
        <dbReference type="Pfam" id="PF02826"/>
    </source>
</evidence>
<keyword evidence="3" id="KW-0520">NAD</keyword>
<dbReference type="InterPro" id="IPR050223">
    <property type="entry name" value="D-isomer_2-hydroxyacid_DH"/>
</dbReference>
<dbReference type="RefSeq" id="WP_149544694.1">
    <property type="nucleotide sequence ID" value="NZ_VTPS01000004.1"/>
</dbReference>
<evidence type="ECO:0000256" key="4">
    <source>
        <dbReference type="RuleBase" id="RU003719"/>
    </source>
</evidence>
<dbReference type="InterPro" id="IPR029753">
    <property type="entry name" value="D-isomer_DH_CS"/>
</dbReference>
<dbReference type="EMBL" id="VTPS01000004">
    <property type="protein sequence ID" value="TZE82780.1"/>
    <property type="molecule type" value="Genomic_DNA"/>
</dbReference>
<dbReference type="SUPFAM" id="SSF52283">
    <property type="entry name" value="Formate/glycerate dehydrogenase catalytic domain-like"/>
    <property type="match status" value="1"/>
</dbReference>
<evidence type="ECO:0000259" key="5">
    <source>
        <dbReference type="Pfam" id="PF00389"/>
    </source>
</evidence>
<dbReference type="AlphaFoldDB" id="A0A5D8QDL7"/>
<dbReference type="SUPFAM" id="SSF51735">
    <property type="entry name" value="NAD(P)-binding Rossmann-fold domains"/>
    <property type="match status" value="1"/>
</dbReference>
<feature type="domain" description="D-isomer specific 2-hydroxyacid dehydrogenase NAD-binding" evidence="6">
    <location>
        <begin position="99"/>
        <end position="271"/>
    </location>
</feature>
<dbReference type="PANTHER" id="PTHR10996:SF283">
    <property type="entry name" value="GLYOXYLATE_HYDROXYPYRUVATE REDUCTASE B"/>
    <property type="match status" value="1"/>
</dbReference>
<dbReference type="PROSITE" id="PS00671">
    <property type="entry name" value="D_2_HYDROXYACID_DH_3"/>
    <property type="match status" value="1"/>
</dbReference>
<proteinExistence type="inferred from homology"/>
<evidence type="ECO:0000256" key="3">
    <source>
        <dbReference type="ARBA" id="ARBA00023027"/>
    </source>
</evidence>
<dbReference type="Gene3D" id="3.40.50.720">
    <property type="entry name" value="NAD(P)-binding Rossmann-like Domain"/>
    <property type="match status" value="2"/>
</dbReference>
<dbReference type="GO" id="GO:0030267">
    <property type="term" value="F:glyoxylate reductase (NADPH) activity"/>
    <property type="evidence" value="ECO:0007669"/>
    <property type="project" value="TreeGrafter"/>
</dbReference>
<evidence type="ECO:0000256" key="1">
    <source>
        <dbReference type="ARBA" id="ARBA00005854"/>
    </source>
</evidence>
<dbReference type="Pfam" id="PF02826">
    <property type="entry name" value="2-Hacid_dh_C"/>
    <property type="match status" value="1"/>
</dbReference>